<dbReference type="Gene3D" id="2.40.10.270">
    <property type="entry name" value="Bacteriophage SPP1 head-tail adaptor protein"/>
    <property type="match status" value="1"/>
</dbReference>
<gene>
    <name evidence="1" type="ORF">H3L94_04940</name>
</gene>
<dbReference type="Pfam" id="PF05521">
    <property type="entry name" value="Phage_HCP"/>
    <property type="match status" value="1"/>
</dbReference>
<dbReference type="NCBIfam" id="TIGR01563">
    <property type="entry name" value="gp16_SPP1"/>
    <property type="match status" value="1"/>
</dbReference>
<dbReference type="EMBL" id="CP059567">
    <property type="protein sequence ID" value="QMT41603.1"/>
    <property type="molecule type" value="Genomic_DNA"/>
</dbReference>
<evidence type="ECO:0000313" key="1">
    <source>
        <dbReference type="EMBL" id="QMT41603.1"/>
    </source>
</evidence>
<name>A0A7D7N7F7_9NEIS</name>
<sequence length="107" mass="11840">MKAGRLRHRITIKRTLPGGQDPDTGYLLPGTTEQKTVWAEVVPLSGQEFIAAAATQSNISVRMTIRPTRISTQDTVTHRGKGYNVRAVLPDPDSGREYYTLLCEAIE</sequence>
<reference evidence="1 2" key="1">
    <citation type="submission" date="2020-07" db="EMBL/GenBank/DDBJ databases">
        <title>Genomic diversity of species in the Neisseriaceae family.</title>
        <authorList>
            <person name="Vincent A.T."/>
            <person name="Bernet E."/>
            <person name="Veyrier F.J."/>
        </authorList>
    </citation>
    <scope>NUCLEOTIDE SEQUENCE [LARGE SCALE GENOMIC DNA]</scope>
    <source>
        <strain evidence="1 2">DSM 22244</strain>
    </source>
</reference>
<dbReference type="InterPro" id="IPR038666">
    <property type="entry name" value="SSP1_head-tail_sf"/>
</dbReference>
<evidence type="ECO:0000313" key="2">
    <source>
        <dbReference type="Proteomes" id="UP000514752"/>
    </source>
</evidence>
<dbReference type="InterPro" id="IPR008767">
    <property type="entry name" value="Phage_SPP1_head-tail_adaptor"/>
</dbReference>
<organism evidence="1 2">
    <name type="scientific">Neisseria shayeganii</name>
    <dbReference type="NCBI Taxonomy" id="607712"/>
    <lineage>
        <taxon>Bacteria</taxon>
        <taxon>Pseudomonadati</taxon>
        <taxon>Pseudomonadota</taxon>
        <taxon>Betaproteobacteria</taxon>
        <taxon>Neisseriales</taxon>
        <taxon>Neisseriaceae</taxon>
        <taxon>Neisseria</taxon>
    </lineage>
</organism>
<dbReference type="AlphaFoldDB" id="A0A7D7N7F7"/>
<proteinExistence type="predicted"/>
<dbReference type="KEGG" id="nsg:H3L94_04940"/>
<protein>
    <submittedName>
        <fullName evidence="1">Phage head closure protein</fullName>
    </submittedName>
</protein>
<accession>A0A7D7N7F7</accession>
<dbReference type="Proteomes" id="UP000514752">
    <property type="component" value="Chromosome"/>
</dbReference>